<evidence type="ECO:0000313" key="3">
    <source>
        <dbReference type="Proteomes" id="UP001432322"/>
    </source>
</evidence>
<dbReference type="Pfam" id="PF00625">
    <property type="entry name" value="Guanylate_kin"/>
    <property type="match status" value="1"/>
</dbReference>
<dbReference type="InterPro" id="IPR027417">
    <property type="entry name" value="P-loop_NTPase"/>
</dbReference>
<reference evidence="2" key="1">
    <citation type="submission" date="2023-10" db="EMBL/GenBank/DDBJ databases">
        <title>Genome assembly of Pristionchus species.</title>
        <authorList>
            <person name="Yoshida K."/>
            <person name="Sommer R.J."/>
        </authorList>
    </citation>
    <scope>NUCLEOTIDE SEQUENCE</scope>
    <source>
        <strain evidence="2">RS5133</strain>
    </source>
</reference>
<dbReference type="PROSITE" id="PS00856">
    <property type="entry name" value="GUANYLATE_KINASE_1"/>
    <property type="match status" value="1"/>
</dbReference>
<comment type="caution">
    <text evidence="2">The sequence shown here is derived from an EMBL/GenBank/DDBJ whole genome shotgun (WGS) entry which is preliminary data.</text>
</comment>
<dbReference type="InterPro" id="IPR008144">
    <property type="entry name" value="Guanylate_kin-like_dom"/>
</dbReference>
<keyword evidence="3" id="KW-1185">Reference proteome</keyword>
<dbReference type="Gene3D" id="3.30.63.10">
    <property type="entry name" value="Guanylate Kinase phosphate binding domain"/>
    <property type="match status" value="1"/>
</dbReference>
<organism evidence="2 3">
    <name type="scientific">Pristionchus fissidentatus</name>
    <dbReference type="NCBI Taxonomy" id="1538716"/>
    <lineage>
        <taxon>Eukaryota</taxon>
        <taxon>Metazoa</taxon>
        <taxon>Ecdysozoa</taxon>
        <taxon>Nematoda</taxon>
        <taxon>Chromadorea</taxon>
        <taxon>Rhabditida</taxon>
        <taxon>Rhabditina</taxon>
        <taxon>Diplogasteromorpha</taxon>
        <taxon>Diplogasteroidea</taxon>
        <taxon>Neodiplogasteridae</taxon>
        <taxon>Pristionchus</taxon>
    </lineage>
</organism>
<dbReference type="AlphaFoldDB" id="A0AAV5WPJ4"/>
<dbReference type="PROSITE" id="PS50052">
    <property type="entry name" value="GUANYLATE_KINASE_2"/>
    <property type="match status" value="1"/>
</dbReference>
<dbReference type="InterPro" id="IPR008145">
    <property type="entry name" value="GK/Ca_channel_bsu"/>
</dbReference>
<dbReference type="Proteomes" id="UP001432322">
    <property type="component" value="Unassembled WGS sequence"/>
</dbReference>
<evidence type="ECO:0000313" key="2">
    <source>
        <dbReference type="EMBL" id="GMT33937.1"/>
    </source>
</evidence>
<feature type="domain" description="Guanylate kinase-like" evidence="1">
    <location>
        <begin position="72"/>
        <end position="248"/>
    </location>
</feature>
<dbReference type="SMART" id="SM00072">
    <property type="entry name" value="GuKc"/>
    <property type="match status" value="1"/>
</dbReference>
<dbReference type="PANTHER" id="PTHR23122">
    <property type="entry name" value="MEMBRANE-ASSOCIATED GUANYLATE KINASE MAGUK"/>
    <property type="match status" value="1"/>
</dbReference>
<dbReference type="FunFam" id="3.30.63.10:FF:000002">
    <property type="entry name" value="Guanylate kinase 1"/>
    <property type="match status" value="1"/>
</dbReference>
<dbReference type="Gene3D" id="2.30.30.40">
    <property type="entry name" value="SH3 Domains"/>
    <property type="match status" value="1"/>
</dbReference>
<gene>
    <name evidence="2" type="ORF">PFISCL1PPCAC_25234</name>
</gene>
<dbReference type="InterPro" id="IPR020590">
    <property type="entry name" value="Guanylate_kinase_CS"/>
</dbReference>
<dbReference type="InterPro" id="IPR050716">
    <property type="entry name" value="MAGUK"/>
</dbReference>
<dbReference type="Gene3D" id="3.40.50.300">
    <property type="entry name" value="P-loop containing nucleotide triphosphate hydrolases"/>
    <property type="match status" value="1"/>
</dbReference>
<dbReference type="GO" id="GO:0034330">
    <property type="term" value="P:cell junction organization"/>
    <property type="evidence" value="ECO:0007669"/>
    <property type="project" value="UniProtKB-ARBA"/>
</dbReference>
<accession>A0AAV5WPJ4</accession>
<evidence type="ECO:0000259" key="1">
    <source>
        <dbReference type="PROSITE" id="PS50052"/>
    </source>
</evidence>
<protein>
    <recommendedName>
        <fullName evidence="1">Guanylate kinase-like domain-containing protein</fullName>
    </recommendedName>
</protein>
<dbReference type="EMBL" id="BTSY01000006">
    <property type="protein sequence ID" value="GMT33937.1"/>
    <property type="molecule type" value="Genomic_DNA"/>
</dbReference>
<sequence length="267" mass="30439">MADQVYYLRAQFSLADASFLPVTHGDIFQICGKNNLTGSLEAVNVFTRESGWLPRPSQKEYVEMKRSMIGYTQPILLIGSLSSHIHDLLMSRRGDAFGTAVPHTTRARRLAEKNGVDYWFVKQNTMESMIRSSLFVEFGRLGEALYGTTEAAIRCVAQREKKHCLLDSSTSVQHLLSRSIFPIVIFVGAQNWRQLQDVISFDGGSEYQAKELMAKDEDIIRQMRMYLSGVIRQRSLEESYTEVNRLVHNLSREIWLPQTGDPNARLI</sequence>
<dbReference type="SUPFAM" id="SSF52540">
    <property type="entry name" value="P-loop containing nucleoside triphosphate hydrolases"/>
    <property type="match status" value="1"/>
</dbReference>
<name>A0AAV5WPJ4_9BILA</name>
<proteinExistence type="predicted"/>